<dbReference type="EMBL" id="LR797116">
    <property type="protein sequence ID" value="CAB4188000.1"/>
    <property type="molecule type" value="Genomic_DNA"/>
</dbReference>
<evidence type="ECO:0000313" key="3">
    <source>
        <dbReference type="EMBL" id="CAB4188000.1"/>
    </source>
</evidence>
<evidence type="ECO:0000313" key="1">
    <source>
        <dbReference type="EMBL" id="CAB4147719.1"/>
    </source>
</evidence>
<dbReference type="EMBL" id="LR796968">
    <property type="protein sequence ID" value="CAB4178535.1"/>
    <property type="molecule type" value="Genomic_DNA"/>
</dbReference>
<evidence type="ECO:0000313" key="4">
    <source>
        <dbReference type="EMBL" id="CAB4219565.1"/>
    </source>
</evidence>
<protein>
    <submittedName>
        <fullName evidence="3">Uncharacterized protein</fullName>
    </submittedName>
</protein>
<proteinExistence type="predicted"/>
<dbReference type="EMBL" id="LR797483">
    <property type="protein sequence ID" value="CAB4219565.1"/>
    <property type="molecule type" value="Genomic_DNA"/>
</dbReference>
<sequence>MAQASGTYNRVMSVAKSDTVNFDGSTYAANAATKAIPADAIAVDTAGNVIVVFENGSTASMHAAAGVILPIKCIRINSTSTTATGLSALYQV</sequence>
<reference evidence="3" key="1">
    <citation type="submission" date="2020-05" db="EMBL/GenBank/DDBJ databases">
        <authorList>
            <person name="Chiriac C."/>
            <person name="Salcher M."/>
            <person name="Ghai R."/>
            <person name="Kavagutti S V."/>
        </authorList>
    </citation>
    <scope>NUCLEOTIDE SEQUENCE</scope>
</reference>
<dbReference type="EMBL" id="LR796490">
    <property type="protein sequence ID" value="CAB4147719.1"/>
    <property type="molecule type" value="Genomic_DNA"/>
</dbReference>
<accession>A0A6J5QTT5</accession>
<name>A0A6J5QTT5_9CAUD</name>
<gene>
    <name evidence="2" type="ORF">UFOVP1017_42</name>
    <name evidence="3" type="ORF">UFOVP1168_42</name>
    <name evidence="4" type="ORF">UFOVP1617_11</name>
    <name evidence="1" type="ORF">UFOVP511_42</name>
</gene>
<organism evidence="3">
    <name type="scientific">uncultured Caudovirales phage</name>
    <dbReference type="NCBI Taxonomy" id="2100421"/>
    <lineage>
        <taxon>Viruses</taxon>
        <taxon>Duplodnaviria</taxon>
        <taxon>Heunggongvirae</taxon>
        <taxon>Uroviricota</taxon>
        <taxon>Caudoviricetes</taxon>
        <taxon>Peduoviridae</taxon>
        <taxon>Maltschvirus</taxon>
        <taxon>Maltschvirus maltsch</taxon>
    </lineage>
</organism>
<evidence type="ECO:0000313" key="2">
    <source>
        <dbReference type="EMBL" id="CAB4178535.1"/>
    </source>
</evidence>